<dbReference type="CDD" id="cd24158">
    <property type="entry name" value="NUDIX_ADPRase_Rv1700"/>
    <property type="match status" value="1"/>
</dbReference>
<dbReference type="AlphaFoldDB" id="A0A7W5TRY6"/>
<dbReference type="EMBL" id="JACIBT010000002">
    <property type="protein sequence ID" value="MBB3667542.1"/>
    <property type="molecule type" value="Genomic_DNA"/>
</dbReference>
<sequence>MDIYDSPAAQPVDESLTQHEDRIFTVVEEQFRFGAAQQPLRRAFMKHLGAVAVLPVDEQDRILLIRQYRHPVRMHLWEVPAGLLDVGGEPLLETAQRELREEADVQASTWHTLVDFYTSPGVSDEGIRVYLAQGLSAVPQAELHARDAEEAEIAPTWVPLAEAVSAVLRGEIHNPSAVVGILGLHAVRTGAGELRDARTPWPNQPRGITP</sequence>
<dbReference type="Proteomes" id="UP000547528">
    <property type="component" value="Unassembled WGS sequence"/>
</dbReference>
<name>A0A7W5TRY6_9MICC</name>
<comment type="caution">
    <text evidence="3">The sequence shown here is derived from an EMBL/GenBank/DDBJ whole genome shotgun (WGS) entry which is preliminary data.</text>
</comment>
<proteinExistence type="predicted"/>
<reference evidence="3 4" key="1">
    <citation type="submission" date="2020-08" db="EMBL/GenBank/DDBJ databases">
        <title>Sequencing the genomes of 1000 actinobacteria strains.</title>
        <authorList>
            <person name="Klenk H.-P."/>
        </authorList>
    </citation>
    <scope>NUCLEOTIDE SEQUENCE [LARGE SCALE GENOMIC DNA]</scope>
    <source>
        <strain evidence="3 4">DSM 28238</strain>
    </source>
</reference>
<gene>
    <name evidence="3" type="ORF">FHX47_001161</name>
</gene>
<organism evidence="3 4">
    <name type="scientific">Garicola koreensis</name>
    <dbReference type="NCBI Taxonomy" id="1262554"/>
    <lineage>
        <taxon>Bacteria</taxon>
        <taxon>Bacillati</taxon>
        <taxon>Actinomycetota</taxon>
        <taxon>Actinomycetes</taxon>
        <taxon>Micrococcales</taxon>
        <taxon>Micrococcaceae</taxon>
        <taxon>Garicola</taxon>
    </lineage>
</organism>
<dbReference type="InterPro" id="IPR000086">
    <property type="entry name" value="NUDIX_hydrolase_dom"/>
</dbReference>
<evidence type="ECO:0000313" key="4">
    <source>
        <dbReference type="Proteomes" id="UP000547528"/>
    </source>
</evidence>
<protein>
    <submittedName>
        <fullName evidence="3">ADP-ribose pyrophosphatase</fullName>
        <ecNumber evidence="3">3.6.1.13</ecNumber>
    </submittedName>
</protein>
<dbReference type="PANTHER" id="PTHR11839:SF31">
    <property type="entry name" value="ADP-RIBOSE PYROPHOSPHATASE"/>
    <property type="match status" value="1"/>
</dbReference>
<feature type="domain" description="Nudix hydrolase" evidence="2">
    <location>
        <begin position="45"/>
        <end position="185"/>
    </location>
</feature>
<dbReference type="InterPro" id="IPR015797">
    <property type="entry name" value="NUDIX_hydrolase-like_dom_sf"/>
</dbReference>
<dbReference type="GO" id="GO:0019693">
    <property type="term" value="P:ribose phosphate metabolic process"/>
    <property type="evidence" value="ECO:0007669"/>
    <property type="project" value="TreeGrafter"/>
</dbReference>
<dbReference type="GO" id="GO:0047631">
    <property type="term" value="F:ADP-ribose diphosphatase activity"/>
    <property type="evidence" value="ECO:0007669"/>
    <property type="project" value="UniProtKB-EC"/>
</dbReference>
<dbReference type="PROSITE" id="PS51462">
    <property type="entry name" value="NUDIX"/>
    <property type="match status" value="1"/>
</dbReference>
<dbReference type="EC" id="3.6.1.13" evidence="3"/>
<dbReference type="Gene3D" id="3.90.79.10">
    <property type="entry name" value="Nucleoside Triphosphate Pyrophosphohydrolase"/>
    <property type="match status" value="1"/>
</dbReference>
<evidence type="ECO:0000259" key="2">
    <source>
        <dbReference type="PROSITE" id="PS51462"/>
    </source>
</evidence>
<accession>A0A7W5TRY6</accession>
<dbReference type="Pfam" id="PF00293">
    <property type="entry name" value="NUDIX"/>
    <property type="match status" value="1"/>
</dbReference>
<dbReference type="SUPFAM" id="SSF55811">
    <property type="entry name" value="Nudix"/>
    <property type="match status" value="1"/>
</dbReference>
<dbReference type="PANTHER" id="PTHR11839">
    <property type="entry name" value="UDP/ADP-SUGAR PYROPHOSPHATASE"/>
    <property type="match status" value="1"/>
</dbReference>
<keyword evidence="1 3" id="KW-0378">Hydrolase</keyword>
<dbReference type="RefSeq" id="WP_246328054.1">
    <property type="nucleotide sequence ID" value="NZ_BAABKR010000001.1"/>
</dbReference>
<dbReference type="GO" id="GO:0006753">
    <property type="term" value="P:nucleoside phosphate metabolic process"/>
    <property type="evidence" value="ECO:0007669"/>
    <property type="project" value="TreeGrafter"/>
</dbReference>
<keyword evidence="4" id="KW-1185">Reference proteome</keyword>
<dbReference type="GO" id="GO:0005829">
    <property type="term" value="C:cytosol"/>
    <property type="evidence" value="ECO:0007669"/>
    <property type="project" value="TreeGrafter"/>
</dbReference>
<evidence type="ECO:0000313" key="3">
    <source>
        <dbReference type="EMBL" id="MBB3667542.1"/>
    </source>
</evidence>
<evidence type="ECO:0000256" key="1">
    <source>
        <dbReference type="ARBA" id="ARBA00022801"/>
    </source>
</evidence>